<dbReference type="InterPro" id="IPR006058">
    <property type="entry name" value="2Fe2S_fd_BS"/>
</dbReference>
<evidence type="ECO:0000256" key="1">
    <source>
        <dbReference type="ARBA" id="ARBA00006849"/>
    </source>
</evidence>
<dbReference type="InterPro" id="IPR036884">
    <property type="entry name" value="2Fe-2S-bd_dom_sf"/>
</dbReference>
<dbReference type="eggNOG" id="COG1529">
    <property type="taxonomic scope" value="Bacteria"/>
</dbReference>
<dbReference type="InterPro" id="IPR008274">
    <property type="entry name" value="AldOxase/xan_DH_MoCoBD1"/>
</dbReference>
<dbReference type="InterPro" id="IPR046867">
    <property type="entry name" value="AldOxase/xan_DH_MoCoBD2"/>
</dbReference>
<dbReference type="InterPro" id="IPR036010">
    <property type="entry name" value="2Fe-2S_ferredoxin-like_sf"/>
</dbReference>
<dbReference type="Gene3D" id="1.10.150.120">
    <property type="entry name" value="[2Fe-2S]-binding domain"/>
    <property type="match status" value="1"/>
</dbReference>
<evidence type="ECO:0000313" key="6">
    <source>
        <dbReference type="EMBL" id="KGM49231.1"/>
    </source>
</evidence>
<evidence type="ECO:0000256" key="4">
    <source>
        <dbReference type="ARBA" id="ARBA00023004"/>
    </source>
</evidence>
<dbReference type="InterPro" id="IPR000674">
    <property type="entry name" value="Ald_Oxase/Xan_DH_a/b"/>
</dbReference>
<dbReference type="GO" id="GO:0051537">
    <property type="term" value="F:2 iron, 2 sulfur cluster binding"/>
    <property type="evidence" value="ECO:0007669"/>
    <property type="project" value="InterPro"/>
</dbReference>
<dbReference type="Pfam" id="PF01315">
    <property type="entry name" value="Ald_Xan_dh_C"/>
    <property type="match status" value="1"/>
</dbReference>
<dbReference type="SUPFAM" id="SSF56003">
    <property type="entry name" value="Molybdenum cofactor-binding domain"/>
    <property type="match status" value="1"/>
</dbReference>
<dbReference type="PANTHER" id="PTHR11908">
    <property type="entry name" value="XANTHINE DEHYDROGENASE"/>
    <property type="match status" value="1"/>
</dbReference>
<dbReference type="Proteomes" id="UP000030004">
    <property type="component" value="Unassembled WGS sequence"/>
</dbReference>
<dbReference type="SUPFAM" id="SSF47741">
    <property type="entry name" value="CO dehydrogenase ISP C-domain like"/>
    <property type="match status" value="1"/>
</dbReference>
<reference evidence="6 7" key="1">
    <citation type="journal article" date="2015" name="Antonie Van Leeuwenhoek">
        <title>Pseudooceanicola atlanticus gen. nov. sp. nov., isolated from surface seawater of the Atlantic Ocean and reclassification of Oceanicola batsensis, Oceanicola marinus, Oceanicola nitratireducens, Oceanicola nanhaiensis, Oceanicola antarcticus and Oceanicola flagellatus, as Pseudooceanicola batsensis comb. nov., Pseudooceanicola marinus comb. nov., Pseudooceanicola nitratireducens comb. nov., Pseudooceanicola nanhaiensis comb. nov., Pseudooceanicola antarcticus comb. nov., and Pseudooceanicola flagellatus comb. nov.</title>
        <authorList>
            <person name="Lai Q."/>
            <person name="Li G."/>
            <person name="Liu X."/>
            <person name="Du Y."/>
            <person name="Sun F."/>
            <person name="Shao Z."/>
        </authorList>
    </citation>
    <scope>NUCLEOTIDE SEQUENCE [LARGE SCALE GENOMIC DNA]</scope>
    <source>
        <strain evidence="6 7">22II-s11g</strain>
    </source>
</reference>
<dbReference type="PANTHER" id="PTHR11908:SF157">
    <property type="entry name" value="XANTHINE DEHYDROGENASE SUBUNIT D-RELATED"/>
    <property type="match status" value="1"/>
</dbReference>
<dbReference type="InterPro" id="IPR012675">
    <property type="entry name" value="Beta-grasp_dom_sf"/>
</dbReference>
<name>A0A0A0EE37_9RHOB</name>
<dbReference type="SMART" id="SM01008">
    <property type="entry name" value="Ald_Xan_dh_C"/>
    <property type="match status" value="1"/>
</dbReference>
<dbReference type="CDD" id="cd00207">
    <property type="entry name" value="fer2"/>
    <property type="match status" value="1"/>
</dbReference>
<evidence type="ECO:0000259" key="5">
    <source>
        <dbReference type="PROSITE" id="PS51085"/>
    </source>
</evidence>
<dbReference type="Gene3D" id="3.90.1170.50">
    <property type="entry name" value="Aldehyde oxidase/xanthine dehydrogenase, a/b hammerhead"/>
    <property type="match status" value="1"/>
</dbReference>
<evidence type="ECO:0000256" key="3">
    <source>
        <dbReference type="ARBA" id="ARBA00023002"/>
    </source>
</evidence>
<keyword evidence="7" id="KW-1185">Reference proteome</keyword>
<dbReference type="RefSeq" id="WP_043748412.1">
    <property type="nucleotide sequence ID" value="NZ_AQQX01000003.1"/>
</dbReference>
<feature type="domain" description="2Fe-2S ferredoxin-type" evidence="5">
    <location>
        <begin position="8"/>
        <end position="84"/>
    </location>
</feature>
<sequence>MSLDEPKGQIAFTLNGTDMSLAAAPTTRLSDMLRNSAGARDVKVGCNAGDCGACTVLLDGEPVCACITAAGQAEGRKVETQAGLVGADEDALRLAQAFQRHQAAQCGICTPGMMVSAIALLRSGEVLTEDKVADALGGVLCRCTGYRKIIAAVLDAGGAAPTDDAPADGAVGAPVARLDGWPKVSGAELFGDDVAPADALTLRVIRSPFHRAGFTFGDLDAYRDAAGLDLILTAADVPGENCFGTIPGFEDQPVFAEGETRFKGEAVAAIVGRAEALATLPDFPVTWEERPANLTPKGAAQAAQLHPTRADNLMCRGLVRRGDAAGAMAQAAHVVSGDFSTGFIEHAYIEPEAATARRVGDRIEVQCCTQAPFMNRDGLAGILGLPPEAVRIVPTATGGGFGSKLDLTAQPFVALAAWKLNRPVRIAYTRTESIATSTKRHPSEVHMEIGTDETGRILAARFDGTFNTGAYASWGPTVANRVPIHASGPYLTPNYEANSAGIHTNTAPSGAFRGFGVPQSAVAQEQLYDLLAEKLGMDRLDFRRMNCLTNGAPTVTGQVFDTGMGIDACFDALKPAWDRALAEAEAFNATHADRKRGVGVAGGWYGCGNTSMSNPSTIRAGVTPAGDLILHQGAIDIGQGSNTVISQIFAEALGVPVSQVTLIGPDTDVTPDAGKTSASRQTFITGNAARLAGEALRSQILRLGNVGEGAVIAFADGAVELTEDGVTRRIDLPQAEGYALEVVESYDPPTLPLDENGQGEPYAVFGTAAQMVELEVDMELGTVKLLNFTAAHDVGRAINPLLVEGQIEGGIAQGLGLALMEEFLPGRTENLHDYLIPTIGDVPPVQSIIIESGDAHGPYGAKGLGEHCLIPTAPAVLNAIAHASGARIHHLPATPDRVRAAILAARDQATA</sequence>
<dbReference type="OrthoDB" id="9763985at2"/>
<dbReference type="PROSITE" id="PS00197">
    <property type="entry name" value="2FE2S_FER_1"/>
    <property type="match status" value="1"/>
</dbReference>
<accession>A0A0A0EE37</accession>
<keyword evidence="4" id="KW-0408">Iron</keyword>
<dbReference type="InterPro" id="IPR037165">
    <property type="entry name" value="AldOxase/xan_DH_Mopterin-bd_sf"/>
</dbReference>
<dbReference type="PROSITE" id="PS51085">
    <property type="entry name" value="2FE2S_FER_2"/>
    <property type="match status" value="1"/>
</dbReference>
<comment type="similarity">
    <text evidence="1">Belongs to the xanthine dehydrogenase family.</text>
</comment>
<protein>
    <submittedName>
        <fullName evidence="6">Aldehyde oxidase</fullName>
    </submittedName>
</protein>
<dbReference type="STRING" id="1461694.ATO9_11240"/>
<dbReference type="Gene3D" id="3.10.20.30">
    <property type="match status" value="1"/>
</dbReference>
<dbReference type="Gene3D" id="3.30.365.10">
    <property type="entry name" value="Aldehyde oxidase/xanthine dehydrogenase, molybdopterin binding domain"/>
    <property type="match status" value="4"/>
</dbReference>
<dbReference type="Pfam" id="PF20256">
    <property type="entry name" value="MoCoBD_2"/>
    <property type="match status" value="1"/>
</dbReference>
<dbReference type="EMBL" id="AQQX01000003">
    <property type="protein sequence ID" value="KGM49231.1"/>
    <property type="molecule type" value="Genomic_DNA"/>
</dbReference>
<dbReference type="InterPro" id="IPR016208">
    <property type="entry name" value="Ald_Oxase/xanthine_DH-like"/>
</dbReference>
<proteinExistence type="inferred from homology"/>
<dbReference type="GO" id="GO:0005506">
    <property type="term" value="F:iron ion binding"/>
    <property type="evidence" value="ECO:0007669"/>
    <property type="project" value="InterPro"/>
</dbReference>
<keyword evidence="3" id="KW-0560">Oxidoreductase</keyword>
<dbReference type="Pfam" id="PF01799">
    <property type="entry name" value="Fer2_2"/>
    <property type="match status" value="1"/>
</dbReference>
<evidence type="ECO:0000313" key="7">
    <source>
        <dbReference type="Proteomes" id="UP000030004"/>
    </source>
</evidence>
<dbReference type="Pfam" id="PF00111">
    <property type="entry name" value="Fer2"/>
    <property type="match status" value="1"/>
</dbReference>
<organism evidence="6 7">
    <name type="scientific">Pseudooceanicola atlanticus</name>
    <dbReference type="NCBI Taxonomy" id="1461694"/>
    <lineage>
        <taxon>Bacteria</taxon>
        <taxon>Pseudomonadati</taxon>
        <taxon>Pseudomonadota</taxon>
        <taxon>Alphaproteobacteria</taxon>
        <taxon>Rhodobacterales</taxon>
        <taxon>Paracoccaceae</taxon>
        <taxon>Pseudooceanicola</taxon>
    </lineage>
</organism>
<keyword evidence="2" id="KW-0479">Metal-binding</keyword>
<evidence type="ECO:0000256" key="2">
    <source>
        <dbReference type="ARBA" id="ARBA00022723"/>
    </source>
</evidence>
<dbReference type="InterPro" id="IPR036856">
    <property type="entry name" value="Ald_Oxase/Xan_DH_a/b_sf"/>
</dbReference>
<dbReference type="GO" id="GO:0016491">
    <property type="term" value="F:oxidoreductase activity"/>
    <property type="evidence" value="ECO:0007669"/>
    <property type="project" value="UniProtKB-KW"/>
</dbReference>
<dbReference type="SUPFAM" id="SSF54665">
    <property type="entry name" value="CO dehydrogenase molybdoprotein N-domain-like"/>
    <property type="match status" value="1"/>
</dbReference>
<dbReference type="Pfam" id="PF02738">
    <property type="entry name" value="MoCoBD_1"/>
    <property type="match status" value="1"/>
</dbReference>
<gene>
    <name evidence="6" type="ORF">ATO9_11240</name>
</gene>
<dbReference type="AlphaFoldDB" id="A0A0A0EE37"/>
<dbReference type="SUPFAM" id="SSF54292">
    <property type="entry name" value="2Fe-2S ferredoxin-like"/>
    <property type="match status" value="1"/>
</dbReference>
<dbReference type="InterPro" id="IPR002888">
    <property type="entry name" value="2Fe-2S-bd"/>
</dbReference>
<comment type="caution">
    <text evidence="6">The sequence shown here is derived from an EMBL/GenBank/DDBJ whole genome shotgun (WGS) entry which is preliminary data.</text>
</comment>
<dbReference type="InterPro" id="IPR001041">
    <property type="entry name" value="2Fe-2S_ferredoxin-type"/>
</dbReference>